<organism evidence="2 3">
    <name type="scientific">Stylosanthes scabra</name>
    <dbReference type="NCBI Taxonomy" id="79078"/>
    <lineage>
        <taxon>Eukaryota</taxon>
        <taxon>Viridiplantae</taxon>
        <taxon>Streptophyta</taxon>
        <taxon>Embryophyta</taxon>
        <taxon>Tracheophyta</taxon>
        <taxon>Spermatophyta</taxon>
        <taxon>Magnoliopsida</taxon>
        <taxon>eudicotyledons</taxon>
        <taxon>Gunneridae</taxon>
        <taxon>Pentapetalae</taxon>
        <taxon>rosids</taxon>
        <taxon>fabids</taxon>
        <taxon>Fabales</taxon>
        <taxon>Fabaceae</taxon>
        <taxon>Papilionoideae</taxon>
        <taxon>50 kb inversion clade</taxon>
        <taxon>dalbergioids sensu lato</taxon>
        <taxon>Dalbergieae</taxon>
        <taxon>Pterocarpus clade</taxon>
        <taxon>Stylosanthes</taxon>
    </lineage>
</organism>
<keyword evidence="3" id="KW-1185">Reference proteome</keyword>
<gene>
    <name evidence="2" type="ORF">PIB30_020653</name>
</gene>
<accession>A0ABU6U8U0</accession>
<dbReference type="EMBL" id="JASCZI010120895">
    <property type="protein sequence ID" value="MED6157152.1"/>
    <property type="molecule type" value="Genomic_DNA"/>
</dbReference>
<reference evidence="2 3" key="1">
    <citation type="journal article" date="2023" name="Plants (Basel)">
        <title>Bridging the Gap: Combining Genomics and Transcriptomics Approaches to Understand Stylosanthes scabra, an Orphan Legume from the Brazilian Caatinga.</title>
        <authorList>
            <person name="Ferreira-Neto J.R.C."/>
            <person name="da Silva M.D."/>
            <person name="Binneck E."/>
            <person name="de Melo N.F."/>
            <person name="da Silva R.H."/>
            <person name="de Melo A.L.T.M."/>
            <person name="Pandolfi V."/>
            <person name="Bustamante F.O."/>
            <person name="Brasileiro-Vidal A.C."/>
            <person name="Benko-Iseppon A.M."/>
        </authorList>
    </citation>
    <scope>NUCLEOTIDE SEQUENCE [LARGE SCALE GENOMIC DNA]</scope>
    <source>
        <tissue evidence="2">Leaves</tissue>
    </source>
</reference>
<proteinExistence type="predicted"/>
<comment type="caution">
    <text evidence="2">The sequence shown here is derived from an EMBL/GenBank/DDBJ whole genome shotgun (WGS) entry which is preliminary data.</text>
</comment>
<sequence>MSPKPEPISYNAANVLRPSTLNLEELIREVLRRPNSSTSAPEQLAPTKPIMSNGNPPTPQEMAELFNAMKEELQQLKKERAERNKREEGKPYKETEDDDDDIITSGVLKTRRSKALSKEIMDHEMPLNFTLATDTL</sequence>
<evidence type="ECO:0000313" key="3">
    <source>
        <dbReference type="Proteomes" id="UP001341840"/>
    </source>
</evidence>
<evidence type="ECO:0000256" key="1">
    <source>
        <dbReference type="SAM" id="MobiDB-lite"/>
    </source>
</evidence>
<protein>
    <submittedName>
        <fullName evidence="2">Uncharacterized protein</fullName>
    </submittedName>
</protein>
<name>A0ABU6U8U0_9FABA</name>
<feature type="compositionally biased region" description="Basic and acidic residues" evidence="1">
    <location>
        <begin position="76"/>
        <end position="94"/>
    </location>
</feature>
<dbReference type="Proteomes" id="UP001341840">
    <property type="component" value="Unassembled WGS sequence"/>
</dbReference>
<evidence type="ECO:0000313" key="2">
    <source>
        <dbReference type="EMBL" id="MED6157152.1"/>
    </source>
</evidence>
<feature type="region of interest" description="Disordered" evidence="1">
    <location>
        <begin position="32"/>
        <end position="61"/>
    </location>
</feature>
<feature type="region of interest" description="Disordered" evidence="1">
    <location>
        <begin position="76"/>
        <end position="99"/>
    </location>
</feature>